<dbReference type="Pfam" id="PF00079">
    <property type="entry name" value="Serpin"/>
    <property type="match status" value="1"/>
</dbReference>
<dbReference type="Gene3D" id="3.30.497.10">
    <property type="entry name" value="Antithrombin, subunit I, domain 2"/>
    <property type="match status" value="2"/>
</dbReference>
<evidence type="ECO:0000256" key="3">
    <source>
        <dbReference type="ARBA" id="ARBA00022490"/>
    </source>
</evidence>
<dbReference type="Proteomes" id="UP000727407">
    <property type="component" value="Unassembled WGS sequence"/>
</dbReference>
<dbReference type="InterPro" id="IPR036186">
    <property type="entry name" value="Serpin_sf"/>
</dbReference>
<dbReference type="SUPFAM" id="SSF56574">
    <property type="entry name" value="Serpins"/>
    <property type="match status" value="2"/>
</dbReference>
<gene>
    <name evidence="7" type="primary">ileu</name>
    <name evidence="7" type="ORF">DAT39_001832</name>
</gene>
<dbReference type="GO" id="GO:0005737">
    <property type="term" value="C:cytoplasm"/>
    <property type="evidence" value="ECO:0007669"/>
    <property type="project" value="UniProtKB-SubCell"/>
</dbReference>
<dbReference type="PROSITE" id="PS00284">
    <property type="entry name" value="SERPIN"/>
    <property type="match status" value="1"/>
</dbReference>
<organism evidence="7 8">
    <name type="scientific">Clarias magur</name>
    <name type="common">Asian catfish</name>
    <name type="synonym">Macropteronotus magur</name>
    <dbReference type="NCBI Taxonomy" id="1594786"/>
    <lineage>
        <taxon>Eukaryota</taxon>
        <taxon>Metazoa</taxon>
        <taxon>Chordata</taxon>
        <taxon>Craniata</taxon>
        <taxon>Vertebrata</taxon>
        <taxon>Euteleostomi</taxon>
        <taxon>Actinopterygii</taxon>
        <taxon>Neopterygii</taxon>
        <taxon>Teleostei</taxon>
        <taxon>Ostariophysi</taxon>
        <taxon>Siluriformes</taxon>
        <taxon>Clariidae</taxon>
        <taxon>Clarias</taxon>
    </lineage>
</organism>
<keyword evidence="8" id="KW-1185">Reference proteome</keyword>
<comment type="caution">
    <text evidence="7">The sequence shown here is derived from an EMBL/GenBank/DDBJ whole genome shotgun (WGS) entry which is preliminary data.</text>
</comment>
<dbReference type="InterPro" id="IPR023795">
    <property type="entry name" value="Serpin_CS"/>
</dbReference>
<dbReference type="GO" id="GO:0004867">
    <property type="term" value="F:serine-type endopeptidase inhibitor activity"/>
    <property type="evidence" value="ECO:0007669"/>
    <property type="project" value="UniProtKB-KW"/>
</dbReference>
<protein>
    <submittedName>
        <fullName evidence="7">Leukocyte elastase inhibitor-like</fullName>
    </submittedName>
</protein>
<evidence type="ECO:0000256" key="4">
    <source>
        <dbReference type="ARBA" id="ARBA00022690"/>
    </source>
</evidence>
<dbReference type="GO" id="GO:0005615">
    <property type="term" value="C:extracellular space"/>
    <property type="evidence" value="ECO:0007669"/>
    <property type="project" value="InterPro"/>
</dbReference>
<dbReference type="InterPro" id="IPR042178">
    <property type="entry name" value="Serpin_sf_1"/>
</dbReference>
<comment type="subcellular location">
    <subcellularLocation>
        <location evidence="1">Cytoplasm</location>
    </subcellularLocation>
</comment>
<proteinExistence type="inferred from homology"/>
<evidence type="ECO:0000313" key="8">
    <source>
        <dbReference type="Proteomes" id="UP000727407"/>
    </source>
</evidence>
<keyword evidence="5" id="KW-0722">Serine protease inhibitor</keyword>
<name>A0A8J4U9X8_CLAMG</name>
<evidence type="ECO:0000256" key="5">
    <source>
        <dbReference type="ARBA" id="ARBA00022900"/>
    </source>
</evidence>
<keyword evidence="4" id="KW-0646">Protease inhibitor</keyword>
<dbReference type="PANTHER" id="PTHR11461">
    <property type="entry name" value="SERINE PROTEASE INHIBITOR, SERPIN"/>
    <property type="match status" value="1"/>
</dbReference>
<dbReference type="EMBL" id="QNUK01000013">
    <property type="protein sequence ID" value="KAF5908464.1"/>
    <property type="molecule type" value="Genomic_DNA"/>
</dbReference>
<keyword evidence="3" id="KW-0963">Cytoplasm</keyword>
<evidence type="ECO:0000313" key="7">
    <source>
        <dbReference type="EMBL" id="KAF5908464.1"/>
    </source>
</evidence>
<dbReference type="InterPro" id="IPR023796">
    <property type="entry name" value="Serpin_dom"/>
</dbReference>
<dbReference type="OrthoDB" id="671595at2759"/>
<sequence length="201" mass="22902">MDRLTDIIAYLPIFMLEEQYSLTGILSKMGTSSLFQAGATDLTGMSRQEERLIFVLSVTHKAFVELESELTVDKLTEWTNPERMDRSSDIVLHLPKFKLEEQYSLTDILSKMDMSYLFQAGAADLTGMSSQKDLFVSFVIHKAFFKVNEEGTEAAAATTCVVVLKCWRPVKHFLADRPFIFFIRHNPTKSILFLGKFRGPQ</sequence>
<dbReference type="PANTHER" id="PTHR11461:SF180">
    <property type="entry name" value="LEUKOCYTE ELASTASE INHIBITOR"/>
    <property type="match status" value="1"/>
</dbReference>
<feature type="domain" description="Serpin" evidence="6">
    <location>
        <begin position="1"/>
        <end position="200"/>
    </location>
</feature>
<evidence type="ECO:0000256" key="1">
    <source>
        <dbReference type="ARBA" id="ARBA00004496"/>
    </source>
</evidence>
<evidence type="ECO:0000256" key="2">
    <source>
        <dbReference type="ARBA" id="ARBA00006426"/>
    </source>
</evidence>
<evidence type="ECO:0000259" key="6">
    <source>
        <dbReference type="SMART" id="SM00093"/>
    </source>
</evidence>
<dbReference type="AlphaFoldDB" id="A0A8J4U9X8"/>
<accession>A0A8J4U9X8</accession>
<dbReference type="InterPro" id="IPR000215">
    <property type="entry name" value="Serpin_fam"/>
</dbReference>
<dbReference type="SMART" id="SM00093">
    <property type="entry name" value="SERPIN"/>
    <property type="match status" value="1"/>
</dbReference>
<reference evidence="7" key="1">
    <citation type="submission" date="2020-07" db="EMBL/GenBank/DDBJ databases">
        <title>Clarias magur genome sequencing, assembly and annotation.</title>
        <authorList>
            <person name="Kushwaha B."/>
            <person name="Kumar R."/>
            <person name="Das P."/>
            <person name="Joshi C.G."/>
            <person name="Kumar D."/>
            <person name="Nagpure N.S."/>
            <person name="Pandey M."/>
            <person name="Agarwal S."/>
            <person name="Srivastava S."/>
            <person name="Singh M."/>
            <person name="Sahoo L."/>
            <person name="Jayasankar P."/>
            <person name="Meher P.K."/>
            <person name="Koringa P.G."/>
            <person name="Iquebal M.A."/>
            <person name="Das S.P."/>
            <person name="Bit A."/>
            <person name="Patnaik S."/>
            <person name="Patel N."/>
            <person name="Shah T.M."/>
            <person name="Hinsu A."/>
            <person name="Jena J.K."/>
        </authorList>
    </citation>
    <scope>NUCLEOTIDE SEQUENCE</scope>
    <source>
        <strain evidence="7">CIFAMagur01</strain>
        <tissue evidence="7">Testis</tissue>
    </source>
</reference>
<comment type="similarity">
    <text evidence="2">Belongs to the serpin family. Ov-serpin subfamily.</text>
</comment>